<comment type="subcellular location">
    <subcellularLocation>
        <location evidence="1 5">Endoplasmic reticulum membrane</location>
        <topology evidence="1 5">Multi-pass membrane protein</topology>
        <orientation evidence="1 5">Cytoplasmic side</orientation>
    </subcellularLocation>
</comment>
<sequence length="459" mass="50909">MGGLFSRWRTKPSTVEVLESIDKEIQALEEFREKNQRLQKLWVGRLILYSSVLYLFTCLIVYLWYLPDEFTARLAMTLPFFAFPLIIWSIRTVIIFFFSKRTERNNEALDDLKSQRKKILEEVMEKETYKTAKLILERFDPDSKKAKECEPPSAGGAVTARPGQEIRQRTAAQRNLSPTPASPNQGPPPQVPVSPGPPKDSSAPGGPPERTVTPALSSNVLPRHLGSPATSVPGMEMGLPHIARAGLEHLSSSDLSTSTSQSAGITGLHPPGPPLARPILPRERGALDRIVEYLVGDGPQNRYALICQQCFSHNGMALKEEFEYIAFRCAYCFFLNPARKTRPQAPRLPEFSFEKRQVVEGSSSVGPLPSGSVLSSDNQFNEESLEQDVLDNNTEQTDDKIPATEQTNQVIEKASDSEEPEEKQETENEEASVIETNSTVPGADSIPDPELNGESLTTE</sequence>
<dbReference type="GO" id="GO:0042802">
    <property type="term" value="F:identical protein binding"/>
    <property type="evidence" value="ECO:0007669"/>
    <property type="project" value="UniProtKB-UniRule"/>
</dbReference>
<keyword evidence="5" id="KW-0862">Zinc</keyword>
<dbReference type="InterPro" id="IPR019273">
    <property type="entry name" value="Lunapark_Znf"/>
</dbReference>
<evidence type="ECO:0000256" key="1">
    <source>
        <dbReference type="ARBA" id="ARBA00004215"/>
    </source>
</evidence>
<dbReference type="AlphaFoldDB" id="A0A2J8VR76"/>
<evidence type="ECO:0000256" key="6">
    <source>
        <dbReference type="SAM" id="MobiDB-lite"/>
    </source>
</evidence>
<comment type="similarity">
    <text evidence="2 5">Belongs to the lunapark family.</text>
</comment>
<feature type="region of interest" description="Disordered" evidence="6">
    <location>
        <begin position="143"/>
        <end position="236"/>
    </location>
</feature>
<evidence type="ECO:0000259" key="7">
    <source>
        <dbReference type="Pfam" id="PF10058"/>
    </source>
</evidence>
<feature type="compositionally biased region" description="Low complexity" evidence="6">
    <location>
        <begin position="251"/>
        <end position="262"/>
    </location>
</feature>
<evidence type="ECO:0000256" key="5">
    <source>
        <dbReference type="RuleBase" id="RU367073"/>
    </source>
</evidence>
<keyword evidence="5" id="KW-0472">Membrane</keyword>
<feature type="domain" description="Lunapark zinc ribbon" evidence="7">
    <location>
        <begin position="287"/>
        <end position="336"/>
    </location>
</feature>
<reference evidence="8" key="1">
    <citation type="submission" date="2017-12" db="EMBL/GenBank/DDBJ databases">
        <title>High-resolution comparative analysis of great ape genomes.</title>
        <authorList>
            <person name="Pollen A."/>
            <person name="Hastie A."/>
            <person name="Hormozdiari F."/>
            <person name="Dougherty M."/>
            <person name="Liu R."/>
            <person name="Chaisson M."/>
            <person name="Hoppe E."/>
            <person name="Hill C."/>
            <person name="Pang A."/>
            <person name="Hillier L."/>
            <person name="Baker C."/>
            <person name="Armstrong J."/>
            <person name="Shendure J."/>
            <person name="Paten B."/>
            <person name="Wilson R."/>
            <person name="Chao H."/>
            <person name="Schneider V."/>
            <person name="Ventura M."/>
            <person name="Kronenberg Z."/>
            <person name="Murali S."/>
            <person name="Gordon D."/>
            <person name="Cantsilieris S."/>
            <person name="Munson K."/>
            <person name="Nelson B."/>
            <person name="Raja A."/>
            <person name="Underwood J."/>
            <person name="Diekhans M."/>
            <person name="Fiddes I."/>
            <person name="Haussler D."/>
            <person name="Eichler E."/>
        </authorList>
    </citation>
    <scope>NUCLEOTIDE SEQUENCE [LARGE SCALE GENOMIC DNA]</scope>
    <source>
        <strain evidence="8">Susie</strain>
    </source>
</reference>
<evidence type="ECO:0000256" key="4">
    <source>
        <dbReference type="ARBA" id="ARBA00049772"/>
    </source>
</evidence>
<dbReference type="InterPro" id="IPR040115">
    <property type="entry name" value="Lnp"/>
</dbReference>
<feature type="region of interest" description="Disordered" evidence="6">
    <location>
        <begin position="251"/>
        <end position="276"/>
    </location>
</feature>
<feature type="compositionally biased region" description="Acidic residues" evidence="6">
    <location>
        <begin position="417"/>
        <end position="432"/>
    </location>
</feature>
<evidence type="ECO:0000256" key="2">
    <source>
        <dbReference type="ARBA" id="ARBA00009940"/>
    </source>
</evidence>
<keyword evidence="5" id="KW-0863">Zinc-finger</keyword>
<keyword evidence="5" id="KW-1133">Transmembrane helix</keyword>
<dbReference type="GO" id="GO:0071788">
    <property type="term" value="P:endoplasmic reticulum tubular network maintenance"/>
    <property type="evidence" value="ECO:0007669"/>
    <property type="project" value="UniProtKB-UniRule"/>
</dbReference>
<dbReference type="PANTHER" id="PTHR22166:SF12">
    <property type="entry name" value="ENDOPLASMIC RETICULUM JUNCTION FORMATION PROTEIN LUNAPARK"/>
    <property type="match status" value="1"/>
</dbReference>
<comment type="domain">
    <text evidence="5">The C4-type zinc finger motif is necessary both for its ER three-way tubular junction localization and formation.</text>
</comment>
<gene>
    <name evidence="8" type="ORF">CR201_G0017160</name>
</gene>
<keyword evidence="5" id="KW-0812">Transmembrane</keyword>
<keyword evidence="5" id="KW-0256">Endoplasmic reticulum</keyword>
<evidence type="ECO:0000256" key="3">
    <source>
        <dbReference type="ARBA" id="ARBA00047002"/>
    </source>
</evidence>
<dbReference type="PANTHER" id="PTHR22166">
    <property type="entry name" value="ENDOPLASMIC RETICULUM JUNCTION FORMATION PROTEIN LUNAPARK"/>
    <property type="match status" value="1"/>
</dbReference>
<accession>A0A2J8VR76</accession>
<feature type="compositionally biased region" description="Pro residues" evidence="6">
    <location>
        <begin position="185"/>
        <end position="198"/>
    </location>
</feature>
<keyword evidence="5" id="KW-0479">Metal-binding</keyword>
<feature type="region of interest" description="Disordered" evidence="6">
    <location>
        <begin position="393"/>
        <end position="459"/>
    </location>
</feature>
<feature type="transmembrane region" description="Helical" evidence="5">
    <location>
        <begin position="46"/>
        <end position="66"/>
    </location>
</feature>
<evidence type="ECO:0000313" key="8">
    <source>
        <dbReference type="EMBL" id="PNJ60032.1"/>
    </source>
</evidence>
<dbReference type="GO" id="GO:0008270">
    <property type="term" value="F:zinc ion binding"/>
    <property type="evidence" value="ECO:0007669"/>
    <property type="project" value="UniProtKB-KW"/>
</dbReference>
<comment type="subunit">
    <text evidence="3 5">Homodimer; homodimerization requires the C4-type zinc finger motif and decreases during mitosis in a phosphorylation-dependent manner.</text>
</comment>
<feature type="transmembrane region" description="Helical" evidence="5">
    <location>
        <begin position="78"/>
        <end position="98"/>
    </location>
</feature>
<dbReference type="GO" id="GO:1903373">
    <property type="term" value="P:positive regulation of endoplasmic reticulum tubular network organization"/>
    <property type="evidence" value="ECO:0007669"/>
    <property type="project" value="UniProtKB-UniRule"/>
</dbReference>
<protein>
    <recommendedName>
        <fullName evidence="4 5">Endoplasmic reticulum junction formation protein lunapark</fullName>
    </recommendedName>
</protein>
<dbReference type="PRINTS" id="PR02045">
    <property type="entry name" value="F138DOMAIN"/>
</dbReference>
<organism evidence="8">
    <name type="scientific">Pongo abelii</name>
    <name type="common">Sumatran orangutan</name>
    <name type="synonym">Pongo pygmaeus abelii</name>
    <dbReference type="NCBI Taxonomy" id="9601"/>
    <lineage>
        <taxon>Eukaryota</taxon>
        <taxon>Metazoa</taxon>
        <taxon>Chordata</taxon>
        <taxon>Craniata</taxon>
        <taxon>Vertebrata</taxon>
        <taxon>Euteleostomi</taxon>
        <taxon>Mammalia</taxon>
        <taxon>Eutheria</taxon>
        <taxon>Euarchontoglires</taxon>
        <taxon>Primates</taxon>
        <taxon>Haplorrhini</taxon>
        <taxon>Catarrhini</taxon>
        <taxon>Hominidae</taxon>
        <taxon>Pongo</taxon>
    </lineage>
</organism>
<comment type="function">
    <text evidence="5">Plays a role in determining ER morphology.</text>
</comment>
<comment type="caution">
    <text evidence="8">The sequence shown here is derived from an EMBL/GenBank/DDBJ whole genome shotgun (WGS) entry which is preliminary data.</text>
</comment>
<name>A0A2J8VR76_PONAB</name>
<proteinExistence type="inferred from homology"/>
<dbReference type="Pfam" id="PF10058">
    <property type="entry name" value="Zn_ribbon_10"/>
    <property type="match status" value="1"/>
</dbReference>
<dbReference type="EMBL" id="NDHI03003413">
    <property type="protein sequence ID" value="PNJ60032.1"/>
    <property type="molecule type" value="Genomic_DNA"/>
</dbReference>
<dbReference type="GO" id="GO:0098826">
    <property type="term" value="C:endoplasmic reticulum tubular network membrane"/>
    <property type="evidence" value="ECO:0007669"/>
    <property type="project" value="UniProtKB-UniRule"/>
</dbReference>